<proteinExistence type="predicted"/>
<evidence type="ECO:0000256" key="1">
    <source>
        <dbReference type="SAM" id="Phobius"/>
    </source>
</evidence>
<accession>A0A841BKR7</accession>
<dbReference type="EMBL" id="JACHMN010000002">
    <property type="protein sequence ID" value="MBB5868874.1"/>
    <property type="molecule type" value="Genomic_DNA"/>
</dbReference>
<evidence type="ECO:0000313" key="3">
    <source>
        <dbReference type="EMBL" id="MBB5868874.1"/>
    </source>
</evidence>
<gene>
    <name evidence="3" type="ORF">F4553_002253</name>
</gene>
<keyword evidence="4" id="KW-1185">Reference proteome</keyword>
<dbReference type="Proteomes" id="UP000587527">
    <property type="component" value="Unassembled WGS sequence"/>
</dbReference>
<dbReference type="RefSeq" id="WP_184835125.1">
    <property type="nucleotide sequence ID" value="NZ_JACHMN010000002.1"/>
</dbReference>
<evidence type="ECO:0000313" key="4">
    <source>
        <dbReference type="Proteomes" id="UP000587527"/>
    </source>
</evidence>
<reference evidence="3 4" key="1">
    <citation type="submission" date="2020-08" db="EMBL/GenBank/DDBJ databases">
        <title>Sequencing the genomes of 1000 actinobacteria strains.</title>
        <authorList>
            <person name="Klenk H.-P."/>
        </authorList>
    </citation>
    <scope>NUCLEOTIDE SEQUENCE [LARGE SCALE GENOMIC DNA]</scope>
    <source>
        <strain evidence="3 4">DSM 45362</strain>
    </source>
</reference>
<dbReference type="SUPFAM" id="SSF50998">
    <property type="entry name" value="Quinoprotein alcohol dehydrogenase-like"/>
    <property type="match status" value="1"/>
</dbReference>
<feature type="transmembrane region" description="Helical" evidence="1">
    <location>
        <begin position="34"/>
        <end position="53"/>
    </location>
</feature>
<dbReference type="InterPro" id="IPR011047">
    <property type="entry name" value="Quinoprotein_ADH-like_sf"/>
</dbReference>
<protein>
    <submittedName>
        <fullName evidence="3">Outer membrane protein assembly factor BamB</fullName>
    </submittedName>
</protein>
<keyword evidence="1" id="KW-0812">Transmembrane</keyword>
<dbReference type="Pfam" id="PF13360">
    <property type="entry name" value="PQQ_2"/>
    <property type="match status" value="1"/>
</dbReference>
<dbReference type="InterPro" id="IPR015943">
    <property type="entry name" value="WD40/YVTN_repeat-like_dom_sf"/>
</dbReference>
<evidence type="ECO:0000259" key="2">
    <source>
        <dbReference type="Pfam" id="PF13360"/>
    </source>
</evidence>
<sequence>MVAGSEVMIELEGWQDRPVDRPPRPFPLTWRRRCAAVACAVAVLVTVGAAAAPAPPPPWRRMTTFVSGGDNRYSLVGDVLVAIEAGTTVAVARNLADERIRWRADFGLDSIRVLAASGTFVVGGLPVGIDDSARGIVLGVDPATGAVRWRHQGWLQSLTPDGQVAIVHDGTDQGLITAIDVRSGAERWHFEAGPQSLIGYAGDGLMMTWRGVTRPASYLVAKIDGSHIEISLDSGVATTLDRLDQGASVETIDDTTIVGRLPAPPEPGIDSPQQILVGYDRATRRELWRSEAIAGDDSVMGCGAILCQDHGDDVVARSPRTGKVLWTVPGVNAFGLWHRDTGDVIIMTSSADVAGRRLIDAASGALQADLGRWRAIGVVDGRLLVRLMDTSGPLTRTWLGVVAPTGAPVVRVLGLLGAQGAAVSDCWTQGAWLVCAVLGKVIVLDPLAVA</sequence>
<name>A0A841BKR7_9ACTN</name>
<keyword evidence="1" id="KW-0472">Membrane</keyword>
<dbReference type="Gene3D" id="2.130.10.10">
    <property type="entry name" value="YVTN repeat-like/Quinoprotein amine dehydrogenase"/>
    <property type="match status" value="1"/>
</dbReference>
<dbReference type="AlphaFoldDB" id="A0A841BKR7"/>
<feature type="domain" description="Pyrrolo-quinoline quinone repeat" evidence="2">
    <location>
        <begin position="92"/>
        <end position="195"/>
    </location>
</feature>
<dbReference type="InterPro" id="IPR002372">
    <property type="entry name" value="PQQ_rpt_dom"/>
</dbReference>
<organism evidence="3 4">
    <name type="scientific">Allocatelliglobosispora scoriae</name>
    <dbReference type="NCBI Taxonomy" id="643052"/>
    <lineage>
        <taxon>Bacteria</taxon>
        <taxon>Bacillati</taxon>
        <taxon>Actinomycetota</taxon>
        <taxon>Actinomycetes</taxon>
        <taxon>Micromonosporales</taxon>
        <taxon>Micromonosporaceae</taxon>
        <taxon>Allocatelliglobosispora</taxon>
    </lineage>
</organism>
<comment type="caution">
    <text evidence="3">The sequence shown here is derived from an EMBL/GenBank/DDBJ whole genome shotgun (WGS) entry which is preliminary data.</text>
</comment>
<keyword evidence="1" id="KW-1133">Transmembrane helix</keyword>